<evidence type="ECO:0000256" key="6">
    <source>
        <dbReference type="SAM" id="Phobius"/>
    </source>
</evidence>
<evidence type="ECO:0000313" key="7">
    <source>
        <dbReference type="EMBL" id="MCX2724204.1"/>
    </source>
</evidence>
<feature type="transmembrane region" description="Helical" evidence="6">
    <location>
        <begin position="141"/>
        <end position="169"/>
    </location>
</feature>
<dbReference type="Pfam" id="PF03631">
    <property type="entry name" value="Virul_fac_BrkB"/>
    <property type="match status" value="1"/>
</dbReference>
<gene>
    <name evidence="7" type="ORF">ON753_17790</name>
</gene>
<feature type="transmembrane region" description="Helical" evidence="6">
    <location>
        <begin position="101"/>
        <end position="120"/>
    </location>
</feature>
<evidence type="ECO:0000256" key="1">
    <source>
        <dbReference type="ARBA" id="ARBA00004651"/>
    </source>
</evidence>
<dbReference type="Proteomes" id="UP001300261">
    <property type="component" value="Unassembled WGS sequence"/>
</dbReference>
<sequence length="317" mass="33538">MARGRTADNPTEIPLAGWKDILYRVWDAIGTDHISLVAAGVAFYGLLAIFPAVTALMAIAGLVIEPAQVADQLELLATFVPQQAATIILDQAASVAGSQEASLGIAFIVSLGLAIFSASRGMASLMEGLNLAYDEYETRGLILRFALNLGLTVLLVLALLLGVISALVLPAIFNFLQLPAWLAGVLAVGRWIIMALLAITGLSLVYRFGPCRADARWTWITPGAVVACVLWLVASIGFSVYVANFGSYNQTFGSLAGVIILLMWLWLSAYIVLLGAELNGEMEAQTRKDSTTGPEQPMGLRGAVKADVLGKSVAASD</sequence>
<keyword evidence="2" id="KW-1003">Cell membrane</keyword>
<keyword evidence="4 6" id="KW-1133">Transmembrane helix</keyword>
<dbReference type="NCBIfam" id="TIGR00765">
    <property type="entry name" value="yihY_not_rbn"/>
    <property type="match status" value="1"/>
</dbReference>
<dbReference type="EMBL" id="JAPEVI010000003">
    <property type="protein sequence ID" value="MCX2724204.1"/>
    <property type="molecule type" value="Genomic_DNA"/>
</dbReference>
<keyword evidence="5 6" id="KW-0472">Membrane</keyword>
<feature type="transmembrane region" description="Helical" evidence="6">
    <location>
        <begin position="181"/>
        <end position="205"/>
    </location>
</feature>
<keyword evidence="8" id="KW-1185">Reference proteome</keyword>
<dbReference type="PANTHER" id="PTHR30213">
    <property type="entry name" value="INNER MEMBRANE PROTEIN YHJD"/>
    <property type="match status" value="1"/>
</dbReference>
<reference evidence="7 8" key="1">
    <citation type="journal article" date="2016" name="Int. J. Syst. Evol. Microbiol.">
        <title>Labrenzia salina sp. nov., isolated from the rhizosphere of the halophyte Arthrocnemum macrostachyum.</title>
        <authorList>
            <person name="Camacho M."/>
            <person name="Redondo-Gomez S."/>
            <person name="Rodriguez-Llorente I."/>
            <person name="Rohde M."/>
            <person name="Sproer C."/>
            <person name="Schumann P."/>
            <person name="Klenk H.P."/>
            <person name="Montero-Calasanz M.D.C."/>
        </authorList>
    </citation>
    <scope>NUCLEOTIDE SEQUENCE [LARGE SCALE GENOMIC DNA]</scope>
    <source>
        <strain evidence="7 8">DSM 29163</strain>
    </source>
</reference>
<name>A0ABT3R4S9_9HYPH</name>
<feature type="transmembrane region" description="Helical" evidence="6">
    <location>
        <begin position="255"/>
        <end position="278"/>
    </location>
</feature>
<accession>A0ABT3R4S9</accession>
<evidence type="ECO:0000256" key="5">
    <source>
        <dbReference type="ARBA" id="ARBA00023136"/>
    </source>
</evidence>
<proteinExistence type="predicted"/>
<comment type="subcellular location">
    <subcellularLocation>
        <location evidence="1">Cell membrane</location>
        <topology evidence="1">Multi-pass membrane protein</topology>
    </subcellularLocation>
</comment>
<feature type="transmembrane region" description="Helical" evidence="6">
    <location>
        <begin position="217"/>
        <end position="243"/>
    </location>
</feature>
<dbReference type="RefSeq" id="WP_265964035.1">
    <property type="nucleotide sequence ID" value="NZ_JAPEVI010000003.1"/>
</dbReference>
<dbReference type="PIRSF" id="PIRSF035875">
    <property type="entry name" value="RNase_BN"/>
    <property type="match status" value="1"/>
</dbReference>
<comment type="caution">
    <text evidence="7">The sequence shown here is derived from an EMBL/GenBank/DDBJ whole genome shotgun (WGS) entry which is preliminary data.</text>
</comment>
<evidence type="ECO:0000256" key="4">
    <source>
        <dbReference type="ARBA" id="ARBA00022989"/>
    </source>
</evidence>
<evidence type="ECO:0000256" key="3">
    <source>
        <dbReference type="ARBA" id="ARBA00022692"/>
    </source>
</evidence>
<dbReference type="InterPro" id="IPR017039">
    <property type="entry name" value="Virul_fac_BrkB"/>
</dbReference>
<evidence type="ECO:0000256" key="2">
    <source>
        <dbReference type="ARBA" id="ARBA00022475"/>
    </source>
</evidence>
<keyword evidence="3 6" id="KW-0812">Transmembrane</keyword>
<dbReference type="PANTHER" id="PTHR30213:SF0">
    <property type="entry name" value="UPF0761 MEMBRANE PROTEIN YIHY"/>
    <property type="match status" value="1"/>
</dbReference>
<protein>
    <submittedName>
        <fullName evidence="7">YihY/virulence factor BrkB family protein</fullName>
    </submittedName>
</protein>
<evidence type="ECO:0000313" key="8">
    <source>
        <dbReference type="Proteomes" id="UP001300261"/>
    </source>
</evidence>
<feature type="transmembrane region" description="Helical" evidence="6">
    <location>
        <begin position="41"/>
        <end position="64"/>
    </location>
</feature>
<organism evidence="7 8">
    <name type="scientific">Roseibium salinum</name>
    <dbReference type="NCBI Taxonomy" id="1604349"/>
    <lineage>
        <taxon>Bacteria</taxon>
        <taxon>Pseudomonadati</taxon>
        <taxon>Pseudomonadota</taxon>
        <taxon>Alphaproteobacteria</taxon>
        <taxon>Hyphomicrobiales</taxon>
        <taxon>Stappiaceae</taxon>
        <taxon>Roseibium</taxon>
    </lineage>
</organism>